<accession>A0ABQ0W6V3</accession>
<comment type="caution">
    <text evidence="1">The sequence shown here is derived from an EMBL/GenBank/DDBJ whole genome shotgun (WGS) entry which is preliminary data.</text>
</comment>
<proteinExistence type="predicted"/>
<sequence length="71" mass="8120">MEINLFGLFYQFEGVRYDFHVIQGPLGIIEDKLDIVLKLVLDRRNEWEALDAGTTPGSPKIKYNKLIPGLT</sequence>
<dbReference type="EMBL" id="BJXH01000012">
    <property type="protein sequence ID" value="GEM68065.1"/>
    <property type="molecule type" value="Genomic_DNA"/>
</dbReference>
<name>A0ABQ0W6V3_9SPHI</name>
<gene>
    <name evidence="1" type="ORF">SMI01S_16710</name>
</gene>
<organism evidence="1 2">
    <name type="scientific">Sphingobacterium mizutaii NBRC 14946 = DSM 11724</name>
    <dbReference type="NCBI Taxonomy" id="1220576"/>
    <lineage>
        <taxon>Bacteria</taxon>
        <taxon>Pseudomonadati</taxon>
        <taxon>Bacteroidota</taxon>
        <taxon>Sphingobacteriia</taxon>
        <taxon>Sphingobacteriales</taxon>
        <taxon>Sphingobacteriaceae</taxon>
        <taxon>Sphingobacterium</taxon>
    </lineage>
</organism>
<keyword evidence="2" id="KW-1185">Reference proteome</keyword>
<evidence type="ECO:0000313" key="1">
    <source>
        <dbReference type="EMBL" id="GEM68065.1"/>
    </source>
</evidence>
<reference evidence="1 2" key="1">
    <citation type="submission" date="2019-07" db="EMBL/GenBank/DDBJ databases">
        <title>Whole genome shotgun sequence of Sphingobacterium mizutaii NBRC 14946.</title>
        <authorList>
            <person name="Hosoyama A."/>
            <person name="Uohara A."/>
            <person name="Ohji S."/>
            <person name="Ichikawa N."/>
        </authorList>
    </citation>
    <scope>NUCLEOTIDE SEQUENCE [LARGE SCALE GENOMIC DNA]</scope>
    <source>
        <strain evidence="1 2">NBRC 14946</strain>
    </source>
</reference>
<protein>
    <submittedName>
        <fullName evidence="1">Uncharacterized protein</fullName>
    </submittedName>
</protein>
<evidence type="ECO:0000313" key="2">
    <source>
        <dbReference type="Proteomes" id="UP000321676"/>
    </source>
</evidence>
<dbReference type="Proteomes" id="UP000321676">
    <property type="component" value="Unassembled WGS sequence"/>
</dbReference>